<dbReference type="Pfam" id="PF17768">
    <property type="entry name" value="RecJ_OB"/>
    <property type="match status" value="1"/>
</dbReference>
<dbReference type="GO" id="GO:0006281">
    <property type="term" value="P:DNA repair"/>
    <property type="evidence" value="ECO:0007669"/>
    <property type="project" value="InterPro"/>
</dbReference>
<evidence type="ECO:0000256" key="2">
    <source>
        <dbReference type="ARBA" id="ARBA00019841"/>
    </source>
</evidence>
<dbReference type="NCBIfam" id="TIGR00644">
    <property type="entry name" value="recJ"/>
    <property type="match status" value="1"/>
</dbReference>
<evidence type="ECO:0000259" key="9">
    <source>
        <dbReference type="Pfam" id="PF17768"/>
    </source>
</evidence>
<dbReference type="Proteomes" id="UP000001844">
    <property type="component" value="Chromosome"/>
</dbReference>
<gene>
    <name evidence="10" type="ordered locus">Nhal_0878</name>
</gene>
<dbReference type="Gene3D" id="3.90.1640.30">
    <property type="match status" value="1"/>
</dbReference>
<dbReference type="SUPFAM" id="SSF64182">
    <property type="entry name" value="DHH phosphoesterases"/>
    <property type="match status" value="1"/>
</dbReference>
<evidence type="ECO:0000313" key="10">
    <source>
        <dbReference type="EMBL" id="ADE14054.1"/>
    </source>
</evidence>
<feature type="domain" description="DDH" evidence="7">
    <location>
        <begin position="71"/>
        <end position="232"/>
    </location>
</feature>
<dbReference type="STRING" id="472759.Nhal_0878"/>
<keyword evidence="11" id="KW-1185">Reference proteome</keyword>
<dbReference type="EMBL" id="CP001798">
    <property type="protein sequence ID" value="ADE14054.1"/>
    <property type="molecule type" value="Genomic_DNA"/>
</dbReference>
<dbReference type="Gene3D" id="3.10.310.30">
    <property type="match status" value="1"/>
</dbReference>
<feature type="domain" description="RecJ OB" evidence="9">
    <location>
        <begin position="472"/>
        <end position="569"/>
    </location>
</feature>
<keyword evidence="6" id="KW-0175">Coiled coil</keyword>
<evidence type="ECO:0000256" key="3">
    <source>
        <dbReference type="ARBA" id="ARBA00022722"/>
    </source>
</evidence>
<feature type="coiled-coil region" evidence="6">
    <location>
        <begin position="314"/>
        <end position="341"/>
    </location>
</feature>
<dbReference type="GO" id="GO:0008409">
    <property type="term" value="F:5'-3' exonuclease activity"/>
    <property type="evidence" value="ECO:0007669"/>
    <property type="project" value="InterPro"/>
</dbReference>
<dbReference type="InterPro" id="IPR041122">
    <property type="entry name" value="RecJ_OB"/>
</dbReference>
<evidence type="ECO:0000256" key="5">
    <source>
        <dbReference type="ARBA" id="ARBA00022839"/>
    </source>
</evidence>
<dbReference type="OrthoDB" id="9809852at2"/>
<dbReference type="InterPro" id="IPR038763">
    <property type="entry name" value="DHH_sf"/>
</dbReference>
<dbReference type="InterPro" id="IPR003156">
    <property type="entry name" value="DHHA1_dom"/>
</dbReference>
<evidence type="ECO:0000313" key="11">
    <source>
        <dbReference type="Proteomes" id="UP000001844"/>
    </source>
</evidence>
<dbReference type="Pfam" id="PF02272">
    <property type="entry name" value="DHHA1"/>
    <property type="match status" value="1"/>
</dbReference>
<evidence type="ECO:0000256" key="1">
    <source>
        <dbReference type="ARBA" id="ARBA00005915"/>
    </source>
</evidence>
<keyword evidence="3" id="KW-0540">Nuclease</keyword>
<dbReference type="eggNOG" id="COG0608">
    <property type="taxonomic scope" value="Bacteria"/>
</dbReference>
<accession>D5BY71</accession>
<dbReference type="RefSeq" id="WP_013031948.1">
    <property type="nucleotide sequence ID" value="NC_013960.1"/>
</dbReference>
<evidence type="ECO:0000256" key="4">
    <source>
        <dbReference type="ARBA" id="ARBA00022801"/>
    </source>
</evidence>
<sequence>MVGKVLKRRPIDNPALPATIHPVLRRVYRARGIKAPGELDYALEQLPSPWLLSNIKTAVALLAEALEQGWRILVVADFDADGATSCALAVRALRLMGAGEVDYLVPNRFIHGYGLTPAIVAEAMARGRPDLIITVDNGISSIDGVQTAQEANIRVLVTDHHLPGSVLPAADAIVNPNLPDDPFPSGCLAGVGVIFYVMLALRAYLREQGWFARSGQGEPTLAPLLDLVTLGTVADVVPLDQVNRTLVAQGLARIRRHRCCVGIQALAACARRSLENFTTSDLGFGVGPRLNAAGRLEDMSLGIACLLTDSPEVAQQQASELDALNRERREIESTMQNQAAIHLENLVFPGEEKGPLGYCLFDESWHQGVIGLLASRIREQVYRPVIAFAPHDNEELKGSARSIPGLHIRDALDRVATSYPGLLSKFGGHAMAAGLSLPRVHLEPFRAAFLEVLEAQLDEETLEDVILSDGELDRWDLELAETLRDGGPWGQGFPEPLFDGVFWVEGFRLVGEAHLKLTLTTLGNRQQLEGIAFRCLPPDWLEVGMKIRLAYRLDVNIYRDLRTVQLVVEYLEPVGREA</sequence>
<name>D5BY71_NITHN</name>
<reference evidence="11" key="1">
    <citation type="submission" date="2010-04" db="EMBL/GenBank/DDBJ databases">
        <title>Complete genome sequence of Nitrosococcus halophilus Nc4, a salt-adapted, aerobic obligate ammonia-oxidizing sulfur purple bacterium.</title>
        <authorList>
            <consortium name="US DOE Joint Genome Institute"/>
            <person name="Campbell M.A."/>
            <person name="Malfatti S.A."/>
            <person name="Chain P.S.G."/>
            <person name="Heidelberg J.F."/>
            <person name="Ward B.B."/>
            <person name="Klotz M.G."/>
        </authorList>
    </citation>
    <scope>NUCLEOTIDE SEQUENCE [LARGE SCALE GENOMIC DNA]</scope>
    <source>
        <strain evidence="11">Nc4</strain>
    </source>
</reference>
<keyword evidence="5 10" id="KW-0269">Exonuclease</keyword>
<dbReference type="PANTHER" id="PTHR30255:SF2">
    <property type="entry name" value="SINGLE-STRANDED-DNA-SPECIFIC EXONUCLEASE RECJ"/>
    <property type="match status" value="1"/>
</dbReference>
<dbReference type="InterPro" id="IPR051673">
    <property type="entry name" value="SSDNA_exonuclease_RecJ"/>
</dbReference>
<dbReference type="InterPro" id="IPR001667">
    <property type="entry name" value="DDH_dom"/>
</dbReference>
<organism evidence="10 11">
    <name type="scientific">Nitrosococcus halophilus (strain Nc4)</name>
    <dbReference type="NCBI Taxonomy" id="472759"/>
    <lineage>
        <taxon>Bacteria</taxon>
        <taxon>Pseudomonadati</taxon>
        <taxon>Pseudomonadota</taxon>
        <taxon>Gammaproteobacteria</taxon>
        <taxon>Chromatiales</taxon>
        <taxon>Chromatiaceae</taxon>
        <taxon>Nitrosococcus</taxon>
    </lineage>
</organism>
<dbReference type="KEGG" id="nhl:Nhal_0878"/>
<dbReference type="GO" id="GO:0006310">
    <property type="term" value="P:DNA recombination"/>
    <property type="evidence" value="ECO:0007669"/>
    <property type="project" value="InterPro"/>
</dbReference>
<protein>
    <recommendedName>
        <fullName evidence="2">Single-stranded-DNA-specific exonuclease RecJ</fullName>
    </recommendedName>
</protein>
<evidence type="ECO:0000259" key="8">
    <source>
        <dbReference type="Pfam" id="PF02272"/>
    </source>
</evidence>
<dbReference type="Pfam" id="PF01368">
    <property type="entry name" value="DHH"/>
    <property type="match status" value="1"/>
</dbReference>
<evidence type="ECO:0000256" key="6">
    <source>
        <dbReference type="SAM" id="Coils"/>
    </source>
</evidence>
<dbReference type="AlphaFoldDB" id="D5BY71"/>
<dbReference type="HOGENOM" id="CLU_009736_5_1_6"/>
<comment type="similarity">
    <text evidence="1">Belongs to the RecJ family.</text>
</comment>
<dbReference type="FunFam" id="3.90.1640.30:FF:000001">
    <property type="entry name" value="Single-stranded-DNA-specific exonuclease RecJ"/>
    <property type="match status" value="1"/>
</dbReference>
<feature type="domain" description="DHHA1" evidence="8">
    <location>
        <begin position="361"/>
        <end position="453"/>
    </location>
</feature>
<keyword evidence="4" id="KW-0378">Hydrolase</keyword>
<dbReference type="InterPro" id="IPR004610">
    <property type="entry name" value="RecJ"/>
</dbReference>
<proteinExistence type="inferred from homology"/>
<dbReference type="GO" id="GO:0003676">
    <property type="term" value="F:nucleic acid binding"/>
    <property type="evidence" value="ECO:0007669"/>
    <property type="project" value="InterPro"/>
</dbReference>
<evidence type="ECO:0000259" key="7">
    <source>
        <dbReference type="Pfam" id="PF01368"/>
    </source>
</evidence>
<dbReference type="PANTHER" id="PTHR30255">
    <property type="entry name" value="SINGLE-STRANDED-DNA-SPECIFIC EXONUCLEASE RECJ"/>
    <property type="match status" value="1"/>
</dbReference>